<dbReference type="RefSeq" id="WP_229433178.1">
    <property type="nucleotide sequence ID" value="NZ_JAJHPV010000014.1"/>
</dbReference>
<name>A0ABS8IWM8_9BURK</name>
<proteinExistence type="predicted"/>
<dbReference type="Pfam" id="PF07589">
    <property type="entry name" value="PEP-CTERM"/>
    <property type="match status" value="1"/>
</dbReference>
<reference evidence="3 4" key="1">
    <citation type="submission" date="2021-11" db="EMBL/GenBank/DDBJ databases">
        <authorList>
            <person name="Huq M.A."/>
        </authorList>
    </citation>
    <scope>NUCLEOTIDE SEQUENCE [LARGE SCALE GENOMIC DNA]</scope>
    <source>
        <strain evidence="3 4">MAHUQ-52</strain>
    </source>
</reference>
<dbReference type="NCBIfam" id="NF038126">
    <property type="entry name" value="PEP_CTERM_FxDxF"/>
    <property type="match status" value="1"/>
</dbReference>
<dbReference type="EMBL" id="JAJHPV010000014">
    <property type="protein sequence ID" value="MCC6072288.1"/>
    <property type="molecule type" value="Genomic_DNA"/>
</dbReference>
<sequence length="182" mass="18811">MKKTKSLVAALVLATASLGSGAAFAEDISQAPEALTLLDGSGFFGDSFAMDNMGDTFSDRFTFSVTGLPHNIDAIISSISSSASTGLDITGLGVYSEAGTLIANGTSLMSGMNDVWTLSTDNLALGNYYLQVSGTMVSDTSGSFGGAVMLQPVPEPETYGMMLAGLGLVGWMARRRKVKPEA</sequence>
<dbReference type="NCBIfam" id="TIGR02595">
    <property type="entry name" value="PEP_CTERM"/>
    <property type="match status" value="1"/>
</dbReference>
<evidence type="ECO:0000259" key="2">
    <source>
        <dbReference type="Pfam" id="PF07589"/>
    </source>
</evidence>
<protein>
    <submittedName>
        <fullName evidence="3">FxDxF family PEP-CTERM protein</fullName>
    </submittedName>
</protein>
<evidence type="ECO:0000313" key="3">
    <source>
        <dbReference type="EMBL" id="MCC6072288.1"/>
    </source>
</evidence>
<feature type="signal peptide" evidence="1">
    <location>
        <begin position="1"/>
        <end position="25"/>
    </location>
</feature>
<gene>
    <name evidence="3" type="ORF">LMJ30_15155</name>
</gene>
<evidence type="ECO:0000313" key="4">
    <source>
        <dbReference type="Proteomes" id="UP001198701"/>
    </source>
</evidence>
<accession>A0ABS8IWM8</accession>
<dbReference type="InterPro" id="IPR013424">
    <property type="entry name" value="Ice-binding_C"/>
</dbReference>
<comment type="caution">
    <text evidence="3">The sequence shown here is derived from an EMBL/GenBank/DDBJ whole genome shotgun (WGS) entry which is preliminary data.</text>
</comment>
<evidence type="ECO:0000256" key="1">
    <source>
        <dbReference type="SAM" id="SignalP"/>
    </source>
</evidence>
<organism evidence="3 4">
    <name type="scientific">Massilia agrisoli</name>
    <dbReference type="NCBI Taxonomy" id="2892444"/>
    <lineage>
        <taxon>Bacteria</taxon>
        <taxon>Pseudomonadati</taxon>
        <taxon>Pseudomonadota</taxon>
        <taxon>Betaproteobacteria</taxon>
        <taxon>Burkholderiales</taxon>
        <taxon>Oxalobacteraceae</taxon>
        <taxon>Telluria group</taxon>
        <taxon>Massilia</taxon>
    </lineage>
</organism>
<keyword evidence="4" id="KW-1185">Reference proteome</keyword>
<feature type="domain" description="Ice-binding protein C-terminal" evidence="2">
    <location>
        <begin position="152"/>
        <end position="176"/>
    </location>
</feature>
<dbReference type="Proteomes" id="UP001198701">
    <property type="component" value="Unassembled WGS sequence"/>
</dbReference>
<feature type="chain" id="PRO_5047370380" evidence="1">
    <location>
        <begin position="26"/>
        <end position="182"/>
    </location>
</feature>
<keyword evidence="1" id="KW-0732">Signal</keyword>